<dbReference type="GO" id="GO:0016829">
    <property type="term" value="F:lyase activity"/>
    <property type="evidence" value="ECO:0007669"/>
    <property type="project" value="UniProtKB-KW"/>
</dbReference>
<dbReference type="PANTHER" id="PTHR21235">
    <property type="entry name" value="IMIDAZOLE GLYCEROL PHOSPHATE SYNTHASE SUBUNIT HISF/H IGP SYNTHASE SUBUNIT HISF/H"/>
    <property type="match status" value="1"/>
</dbReference>
<evidence type="ECO:0000256" key="3">
    <source>
        <dbReference type="ARBA" id="ARBA00011152"/>
    </source>
</evidence>
<keyword evidence="5 11" id="KW-0028">Amino-acid biosynthesis</keyword>
<dbReference type="InterPro" id="IPR013785">
    <property type="entry name" value="Aldolase_TIM"/>
</dbReference>
<evidence type="ECO:0000313" key="14">
    <source>
        <dbReference type="EMBL" id="QJY37767.1"/>
    </source>
</evidence>
<reference evidence="13 15" key="1">
    <citation type="submission" date="2016-03" db="EMBL/GenBank/DDBJ databases">
        <title>Draft genome sequence of the Vibrio tubiashii subs. europaeus.</title>
        <authorList>
            <person name="Spinard E."/>
            <person name="Dubert J."/>
            <person name="Nelson D.R."/>
            <person name="Barja J.L."/>
        </authorList>
    </citation>
    <scope>NUCLEOTIDE SEQUENCE [LARGE SCALE GENOMIC DNA]</scope>
    <source>
        <strain evidence="15">PP-638</strain>
        <strain evidence="13">PP2-638</strain>
    </source>
</reference>
<evidence type="ECO:0000256" key="9">
    <source>
        <dbReference type="ARBA" id="ARBA00030264"/>
    </source>
</evidence>
<dbReference type="UniPathway" id="UPA00031">
    <property type="reaction ID" value="UER00010"/>
</dbReference>
<keyword evidence="7 14" id="KW-0456">Lyase</keyword>
<dbReference type="OrthoDB" id="9807749at2"/>
<dbReference type="Proteomes" id="UP000094761">
    <property type="component" value="Unassembled WGS sequence"/>
</dbReference>
<dbReference type="Gene3D" id="3.20.20.70">
    <property type="entry name" value="Aldolase class I"/>
    <property type="match status" value="1"/>
</dbReference>
<keyword evidence="17" id="KW-1185">Reference proteome</keyword>
<dbReference type="InterPro" id="IPR006062">
    <property type="entry name" value="His_biosynth"/>
</dbReference>
<dbReference type="GO" id="GO:0000107">
    <property type="term" value="F:imidazoleglycerol-phosphate synthase activity"/>
    <property type="evidence" value="ECO:0007669"/>
    <property type="project" value="InterPro"/>
</dbReference>
<comment type="catalytic activity">
    <reaction evidence="10">
        <text>5-[(5-phospho-1-deoxy-D-ribulos-1-ylimino)methylamino]-1-(5-phospho-beta-D-ribosyl)imidazole-4-carboxamide + L-glutamine = D-erythro-1-(imidazol-4-yl)glycerol 3-phosphate + 5-amino-1-(5-phospho-beta-D-ribosyl)imidazole-4-carboxamide + L-glutamate + H(+)</text>
        <dbReference type="Rhea" id="RHEA:24793"/>
        <dbReference type="ChEBI" id="CHEBI:15378"/>
        <dbReference type="ChEBI" id="CHEBI:29985"/>
        <dbReference type="ChEBI" id="CHEBI:58278"/>
        <dbReference type="ChEBI" id="CHEBI:58359"/>
        <dbReference type="ChEBI" id="CHEBI:58475"/>
        <dbReference type="ChEBI" id="CHEBI:58525"/>
        <dbReference type="EC" id="4.3.2.10"/>
    </reaction>
</comment>
<name>A0A178JBF2_9VIBR</name>
<comment type="subunit">
    <text evidence="3">Heterodimer of HisH and HisF.</text>
</comment>
<dbReference type="EMBL" id="LUAX01000004">
    <property type="protein sequence ID" value="OAM98907.1"/>
    <property type="molecule type" value="Genomic_DNA"/>
</dbReference>
<dbReference type="GeneID" id="78076633"/>
<dbReference type="SUPFAM" id="SSF51366">
    <property type="entry name" value="Ribulose-phoshate binding barrel"/>
    <property type="match status" value="1"/>
</dbReference>
<dbReference type="InterPro" id="IPR050064">
    <property type="entry name" value="IGPS_HisA/HisF"/>
</dbReference>
<evidence type="ECO:0000256" key="11">
    <source>
        <dbReference type="RuleBase" id="RU003657"/>
    </source>
</evidence>
<dbReference type="InterPro" id="IPR004651">
    <property type="entry name" value="HisF"/>
</dbReference>
<evidence type="ECO:0000256" key="2">
    <source>
        <dbReference type="ARBA" id="ARBA00009667"/>
    </source>
</evidence>
<evidence type="ECO:0000256" key="5">
    <source>
        <dbReference type="ARBA" id="ARBA00022605"/>
    </source>
</evidence>
<dbReference type="InterPro" id="IPR011060">
    <property type="entry name" value="RibuloseP-bd_barrel"/>
</dbReference>
<reference evidence="14 16" key="2">
    <citation type="submission" date="2020-05" db="EMBL/GenBank/DDBJ databases">
        <title>First description outside Europe of the emergent pathogen for shellfish aquaculture Vibrio europaeus.</title>
        <authorList>
            <person name="Dubert J."/>
            <person name="Rojas R."/>
        </authorList>
    </citation>
    <scope>NUCLEOTIDE SEQUENCE [LARGE SCALE GENOMIC DNA]</scope>
    <source>
        <strain evidence="14 16">NPI-1</strain>
    </source>
</reference>
<organism evidence="13 15">
    <name type="scientific">Vibrio europaeus</name>
    <dbReference type="NCBI Taxonomy" id="300876"/>
    <lineage>
        <taxon>Bacteria</taxon>
        <taxon>Pseudomonadati</taxon>
        <taxon>Pseudomonadota</taxon>
        <taxon>Gammaproteobacteria</taxon>
        <taxon>Vibrionales</taxon>
        <taxon>Vibrionaceae</taxon>
        <taxon>Vibrio</taxon>
        <taxon>Vibrio oreintalis group</taxon>
    </lineage>
</organism>
<accession>A0A178JBF2</accession>
<evidence type="ECO:0000313" key="17">
    <source>
        <dbReference type="Proteomes" id="UP001150001"/>
    </source>
</evidence>
<evidence type="ECO:0000256" key="4">
    <source>
        <dbReference type="ARBA" id="ARBA00012809"/>
    </source>
</evidence>
<gene>
    <name evidence="14" type="primary">hisF</name>
    <name evidence="13" type="ORF">AZ468_13035</name>
    <name evidence="14" type="ORF">HOO69_14820</name>
    <name evidence="12" type="ORF">OPW20_24070</name>
</gene>
<dbReference type="Proteomes" id="UP001150001">
    <property type="component" value="Unassembled WGS sequence"/>
</dbReference>
<evidence type="ECO:0000256" key="6">
    <source>
        <dbReference type="ARBA" id="ARBA00023102"/>
    </source>
</evidence>
<comment type="pathway">
    <text evidence="1">Amino-acid biosynthesis; L-histidine biosynthesis; L-histidine from 5-phospho-alpha-D-ribose 1-diphosphate: step 5/9.</text>
</comment>
<protein>
    <recommendedName>
        <fullName evidence="4">imidazole glycerol-phosphate synthase</fullName>
        <ecNumber evidence="4">4.3.2.10</ecNumber>
    </recommendedName>
    <alternativeName>
        <fullName evidence="9">IGP synthase cyclase subunit</fullName>
    </alternativeName>
</protein>
<evidence type="ECO:0000313" key="15">
    <source>
        <dbReference type="Proteomes" id="UP000094761"/>
    </source>
</evidence>
<evidence type="ECO:0000256" key="7">
    <source>
        <dbReference type="ARBA" id="ARBA00023239"/>
    </source>
</evidence>
<dbReference type="Proteomes" id="UP000501443">
    <property type="component" value="Chromosome 1"/>
</dbReference>
<reference evidence="12" key="3">
    <citation type="submission" date="2022-11" db="EMBL/GenBank/DDBJ databases">
        <title>Role of the vibriolysin VemA secreted by the emergent pathogen Vibrio europaeus in the colonization of Manila clam mucus.</title>
        <authorList>
            <person name="Martinez C."/>
            <person name="Rodriguez S."/>
            <person name="Vences A."/>
            <person name="Barja J.L."/>
            <person name="Toranzo A.E."/>
            <person name="Dubert J."/>
        </authorList>
    </citation>
    <scope>NUCLEOTIDE SEQUENCE</scope>
    <source>
        <strain evidence="12">3454</strain>
    </source>
</reference>
<dbReference type="Pfam" id="PF00977">
    <property type="entry name" value="His_biosynth"/>
    <property type="match status" value="1"/>
</dbReference>
<dbReference type="RefSeq" id="WP_069667780.1">
    <property type="nucleotide sequence ID" value="NZ_CP053541.1"/>
</dbReference>
<comment type="function">
    <text evidence="8">IGPS catalyzes the conversion of PRFAR and glutamine to IGP, AICAR and glutamate. The HisF subunit catalyzes the cyclization activity that produces IGP and AICAR from PRFAR using the ammonia provided by the HisH subunit.</text>
</comment>
<dbReference type="EMBL" id="CP053541">
    <property type="protein sequence ID" value="QJY37767.1"/>
    <property type="molecule type" value="Genomic_DNA"/>
</dbReference>
<dbReference type="AlphaFoldDB" id="A0A178JBF2"/>
<dbReference type="EC" id="4.3.2.10" evidence="4"/>
<evidence type="ECO:0000313" key="12">
    <source>
        <dbReference type="EMBL" id="MDC5743141.1"/>
    </source>
</evidence>
<evidence type="ECO:0000256" key="1">
    <source>
        <dbReference type="ARBA" id="ARBA00005091"/>
    </source>
</evidence>
<proteinExistence type="inferred from homology"/>
<keyword evidence="6 11" id="KW-0368">Histidine biosynthesis</keyword>
<dbReference type="EMBL" id="JAPFIT010000032">
    <property type="protein sequence ID" value="MDC5743141.1"/>
    <property type="molecule type" value="Genomic_DNA"/>
</dbReference>
<sequence length="255" mass="27685">MLKQRVIPCLLLKGEGLVKTKKFKKPKYVGDPINAVRIFNDKEVDELIILDIDASRLGEGPNFELIESVASECFMPLCYGGGVRTLEDAEKLFRIGIEKVCIQTSAISELSLVTDIANKFGSQSVVVSVDIKSTLFGRNKLYVASTGKTLPQKWEDRVKEIQLAGAGEVVLNYVNNDGLRCGMNLPLIERASSILDIPVIALGGVGSLSDISDAVKHGASAVAAGAFFVFQAPHDAVLITYPKYKDLEELLEGIK</sequence>
<dbReference type="NCBIfam" id="NF038364">
    <property type="entry name" value="AglZ_HisF2_fam"/>
    <property type="match status" value="1"/>
</dbReference>
<evidence type="ECO:0000256" key="10">
    <source>
        <dbReference type="ARBA" id="ARBA00047838"/>
    </source>
</evidence>
<dbReference type="PANTHER" id="PTHR21235:SF2">
    <property type="entry name" value="IMIDAZOLE GLYCEROL PHOSPHATE SYNTHASE HISHF"/>
    <property type="match status" value="1"/>
</dbReference>
<evidence type="ECO:0000313" key="13">
    <source>
        <dbReference type="EMBL" id="OAM98907.1"/>
    </source>
</evidence>
<dbReference type="CDD" id="cd04731">
    <property type="entry name" value="HisF"/>
    <property type="match status" value="1"/>
</dbReference>
<comment type="similarity">
    <text evidence="2 11">Belongs to the HisA/HisF family.</text>
</comment>
<evidence type="ECO:0000256" key="8">
    <source>
        <dbReference type="ARBA" id="ARBA00025475"/>
    </source>
</evidence>
<dbReference type="GO" id="GO:0000105">
    <property type="term" value="P:L-histidine biosynthetic process"/>
    <property type="evidence" value="ECO:0007669"/>
    <property type="project" value="UniProtKB-UniPathway"/>
</dbReference>
<evidence type="ECO:0000313" key="16">
    <source>
        <dbReference type="Proteomes" id="UP000501443"/>
    </source>
</evidence>